<evidence type="ECO:0000256" key="7">
    <source>
        <dbReference type="RuleBase" id="RU368100"/>
    </source>
</evidence>
<dbReference type="OrthoDB" id="19209at2759"/>
<evidence type="ECO:0000256" key="8">
    <source>
        <dbReference type="SAM" id="MobiDB-lite"/>
    </source>
</evidence>
<feature type="compositionally biased region" description="Basic residues" evidence="8">
    <location>
        <begin position="129"/>
        <end position="142"/>
    </location>
</feature>
<dbReference type="GO" id="GO:0005786">
    <property type="term" value="C:signal recognition particle, endoplasmic reticulum targeting"/>
    <property type="evidence" value="ECO:0007669"/>
    <property type="project" value="UniProtKB-UniRule"/>
</dbReference>
<dbReference type="Gene3D" id="3.30.720.10">
    <property type="entry name" value="Signal recognition particle alu RNA binding heterodimer, srp9/1"/>
    <property type="match status" value="1"/>
</dbReference>
<keyword evidence="10" id="KW-1185">Reference proteome</keyword>
<dbReference type="AlphaFoldDB" id="A0A165CD76"/>
<dbReference type="Proteomes" id="UP000077266">
    <property type="component" value="Unassembled WGS sequence"/>
</dbReference>
<dbReference type="PANTHER" id="PTHR12013">
    <property type="entry name" value="SIGNAL RECOGNITION PARTICLE 14 KD PROTEIN"/>
    <property type="match status" value="1"/>
</dbReference>
<dbReference type="GO" id="GO:0006614">
    <property type="term" value="P:SRP-dependent cotranslational protein targeting to membrane"/>
    <property type="evidence" value="ECO:0007669"/>
    <property type="project" value="UniProtKB-UniRule"/>
</dbReference>
<evidence type="ECO:0000256" key="2">
    <source>
        <dbReference type="ARBA" id="ARBA00010349"/>
    </source>
</evidence>
<dbReference type="Pfam" id="PF02290">
    <property type="entry name" value="SRP14"/>
    <property type="match status" value="1"/>
</dbReference>
<evidence type="ECO:0000313" key="9">
    <source>
        <dbReference type="EMBL" id="KZV82256.1"/>
    </source>
</evidence>
<protein>
    <recommendedName>
        <fullName evidence="7">Signal recognition particle subunit SRP14</fullName>
    </recommendedName>
    <alternativeName>
        <fullName evidence="7">Signal recognition particle 14 kDa protein</fullName>
    </alternativeName>
</protein>
<comment type="subunit">
    <text evidence="7">Component of a fungal signal recognition particle (SRP) complex that consists of a 7SL RNA molecule (scR1) and at least six protein subunits: SRP72, SRP68, SRP54, SEC65, SRP21 and SRP14.</text>
</comment>
<keyword evidence="3 7" id="KW-0963">Cytoplasm</keyword>
<keyword evidence="4 7" id="KW-0694">RNA-binding</keyword>
<reference evidence="9 10" key="1">
    <citation type="journal article" date="2016" name="Mol. Biol. Evol.">
        <title>Comparative Genomics of Early-Diverging Mushroom-Forming Fungi Provides Insights into the Origins of Lignocellulose Decay Capabilities.</title>
        <authorList>
            <person name="Nagy L.G."/>
            <person name="Riley R."/>
            <person name="Tritt A."/>
            <person name="Adam C."/>
            <person name="Daum C."/>
            <person name="Floudas D."/>
            <person name="Sun H."/>
            <person name="Yadav J.S."/>
            <person name="Pangilinan J."/>
            <person name="Larsson K.H."/>
            <person name="Matsuura K."/>
            <person name="Barry K."/>
            <person name="Labutti K."/>
            <person name="Kuo R."/>
            <person name="Ohm R.A."/>
            <person name="Bhattacharya S.S."/>
            <person name="Shirouzu T."/>
            <person name="Yoshinaga Y."/>
            <person name="Martin F.M."/>
            <person name="Grigoriev I.V."/>
            <person name="Hibbett D.S."/>
        </authorList>
    </citation>
    <scope>NUCLEOTIDE SEQUENCE [LARGE SCALE GENOMIC DNA]</scope>
    <source>
        <strain evidence="9 10">HHB12029</strain>
    </source>
</reference>
<gene>
    <name evidence="9" type="ORF">EXIGLDRAFT_657351</name>
</gene>
<organism evidence="9 10">
    <name type="scientific">Exidia glandulosa HHB12029</name>
    <dbReference type="NCBI Taxonomy" id="1314781"/>
    <lineage>
        <taxon>Eukaryota</taxon>
        <taxon>Fungi</taxon>
        <taxon>Dikarya</taxon>
        <taxon>Basidiomycota</taxon>
        <taxon>Agaricomycotina</taxon>
        <taxon>Agaricomycetes</taxon>
        <taxon>Auriculariales</taxon>
        <taxon>Exidiaceae</taxon>
        <taxon>Exidia</taxon>
    </lineage>
</organism>
<keyword evidence="5 7" id="KW-0733">Signal recognition particle</keyword>
<evidence type="ECO:0000256" key="1">
    <source>
        <dbReference type="ARBA" id="ARBA00004496"/>
    </source>
</evidence>
<evidence type="ECO:0000256" key="6">
    <source>
        <dbReference type="ARBA" id="ARBA00023274"/>
    </source>
</evidence>
<evidence type="ECO:0000313" key="10">
    <source>
        <dbReference type="Proteomes" id="UP000077266"/>
    </source>
</evidence>
<dbReference type="FunCoup" id="A0A165CD76">
    <property type="interactions" value="137"/>
</dbReference>
<dbReference type="EMBL" id="KV426336">
    <property type="protein sequence ID" value="KZV82256.1"/>
    <property type="molecule type" value="Genomic_DNA"/>
</dbReference>
<comment type="function">
    <text evidence="7">Component of the signal recognition particle (SRP) complex, a ribonucleoprotein complex that mediates the cotranslational targeting of secretory and membrane proteins to the endoplasmic reticulum (ER).</text>
</comment>
<dbReference type="InParanoid" id="A0A165CD76"/>
<evidence type="ECO:0000256" key="3">
    <source>
        <dbReference type="ARBA" id="ARBA00022490"/>
    </source>
</evidence>
<evidence type="ECO:0000256" key="4">
    <source>
        <dbReference type="ARBA" id="ARBA00022884"/>
    </source>
</evidence>
<dbReference type="GO" id="GO:0008312">
    <property type="term" value="F:7S RNA binding"/>
    <property type="evidence" value="ECO:0007669"/>
    <property type="project" value="UniProtKB-UniRule"/>
</dbReference>
<name>A0A165CD76_EXIGL</name>
<accession>A0A165CD76</accession>
<sequence length="169" mass="19142">MLVDQAEFLKRLTDLFATTNSRGGSIWLTHKRYTYQEGDVTMQAEGAADAREYPLLLRAVDGDDIKFSTVIQPSDLEIFHSAYGALIKTSMTSGLRKRDKKREKQRAERVAARKKKLAQDIVIEGPKRGNGRTKRQRRIKAAKKLDEARTRIRNAEAARAKKSSLPQAQ</sequence>
<evidence type="ECO:0000256" key="5">
    <source>
        <dbReference type="ARBA" id="ARBA00023135"/>
    </source>
</evidence>
<dbReference type="SUPFAM" id="SSF54762">
    <property type="entry name" value="Signal recognition particle alu RNA binding heterodimer, SRP9/14"/>
    <property type="match status" value="1"/>
</dbReference>
<feature type="region of interest" description="Disordered" evidence="8">
    <location>
        <begin position="124"/>
        <end position="169"/>
    </location>
</feature>
<proteinExistence type="inferred from homology"/>
<comment type="subcellular location">
    <subcellularLocation>
        <location evidence="1 7">Cytoplasm</location>
    </subcellularLocation>
</comment>
<dbReference type="InterPro" id="IPR009018">
    <property type="entry name" value="Signal_recog_particle_SRP9/14"/>
</dbReference>
<dbReference type="InterPro" id="IPR003210">
    <property type="entry name" value="Signal_recog_particle_SRP14"/>
</dbReference>
<dbReference type="GO" id="GO:0030942">
    <property type="term" value="F:endoplasmic reticulum signal peptide binding"/>
    <property type="evidence" value="ECO:0007669"/>
    <property type="project" value="UniProtKB-UniRule"/>
</dbReference>
<feature type="compositionally biased region" description="Basic and acidic residues" evidence="8">
    <location>
        <begin position="143"/>
        <end position="159"/>
    </location>
</feature>
<dbReference type="STRING" id="1314781.A0A165CD76"/>
<comment type="similarity">
    <text evidence="2 7">Belongs to the SRP14 family.</text>
</comment>
<keyword evidence="6 7" id="KW-0687">Ribonucleoprotein</keyword>